<evidence type="ECO:0000313" key="2">
    <source>
        <dbReference type="EMBL" id="CAH3127657.1"/>
    </source>
</evidence>
<evidence type="ECO:0000256" key="1">
    <source>
        <dbReference type="SAM" id="MobiDB-lite"/>
    </source>
</evidence>
<sequence length="427" mass="46076">MEQCFLARLVVGFAMVVISTAGNKGKSALQLKRQQLCSQVKKMLTSSYLRTPVHPQTQFQFRRPALNPVNGQIRNFVLNRIGGVRGKIFCGHYPPVSPDSRREQLPGDSRNFIPNRFDIPASVIDRKQGPPKGCIGTQDICGSFAPAPAPAPALPMAPAYPSPGAYTGYPPQSAFPGMPPDPYNPQGYPASPNIPPNMKALAQNTGAAVAAKAKLLGGLNPLKKFVPHLPPLGRPQKGKPPYNPPPPQPEPPVAGYGQGTSQMPYQQSLSYNSQGMVPPQSAGYGSQPTAGFAPPAFAVKYHYLFKKYTNLIRSENAPQAPAPFAPQQPHSAFNQAPFPIGAPQQDQPQLALNDNAPQAPPPQPSFPSEMSQGPVYPGQQASPDGSFDIARKRMMALKIKGLAKRFGVPRPVVRSRLVPRPLYKRHS</sequence>
<reference evidence="2 3" key="1">
    <citation type="submission" date="2022-05" db="EMBL/GenBank/DDBJ databases">
        <authorList>
            <consortium name="Genoscope - CEA"/>
            <person name="William W."/>
        </authorList>
    </citation>
    <scope>NUCLEOTIDE SEQUENCE [LARGE SCALE GENOMIC DNA]</scope>
</reference>
<organism evidence="2 3">
    <name type="scientific">Porites lobata</name>
    <dbReference type="NCBI Taxonomy" id="104759"/>
    <lineage>
        <taxon>Eukaryota</taxon>
        <taxon>Metazoa</taxon>
        <taxon>Cnidaria</taxon>
        <taxon>Anthozoa</taxon>
        <taxon>Hexacorallia</taxon>
        <taxon>Scleractinia</taxon>
        <taxon>Fungiina</taxon>
        <taxon>Poritidae</taxon>
        <taxon>Porites</taxon>
    </lineage>
</organism>
<protein>
    <submittedName>
        <fullName evidence="2">Uncharacterized protein</fullName>
    </submittedName>
</protein>
<proteinExistence type="predicted"/>
<feature type="region of interest" description="Disordered" evidence="1">
    <location>
        <begin position="226"/>
        <end position="265"/>
    </location>
</feature>
<feature type="compositionally biased region" description="Pro residues" evidence="1">
    <location>
        <begin position="241"/>
        <end position="252"/>
    </location>
</feature>
<keyword evidence="3" id="KW-1185">Reference proteome</keyword>
<gene>
    <name evidence="2" type="ORF">PLOB_00033142</name>
</gene>
<dbReference type="EMBL" id="CALNXK010000044">
    <property type="protein sequence ID" value="CAH3127657.1"/>
    <property type="molecule type" value="Genomic_DNA"/>
</dbReference>
<evidence type="ECO:0000313" key="3">
    <source>
        <dbReference type="Proteomes" id="UP001159405"/>
    </source>
</evidence>
<name>A0ABN8P2G1_9CNID</name>
<feature type="region of interest" description="Disordered" evidence="1">
    <location>
        <begin position="318"/>
        <end position="387"/>
    </location>
</feature>
<comment type="caution">
    <text evidence="2">The sequence shown here is derived from an EMBL/GenBank/DDBJ whole genome shotgun (WGS) entry which is preliminary data.</text>
</comment>
<accession>A0ABN8P2G1</accession>
<dbReference type="Proteomes" id="UP001159405">
    <property type="component" value="Unassembled WGS sequence"/>
</dbReference>